<keyword evidence="7" id="KW-1185">Reference proteome</keyword>
<dbReference type="PANTHER" id="PTHR43537:SF5">
    <property type="entry name" value="UXU OPERON TRANSCRIPTIONAL REGULATOR"/>
    <property type="match status" value="1"/>
</dbReference>
<dbReference type="Gene3D" id="1.20.120.530">
    <property type="entry name" value="GntR ligand-binding domain-like"/>
    <property type="match status" value="1"/>
</dbReference>
<organism evidence="6 7">
    <name type="scientific">Azospirillum rugosum</name>
    <dbReference type="NCBI Taxonomy" id="416170"/>
    <lineage>
        <taxon>Bacteria</taxon>
        <taxon>Pseudomonadati</taxon>
        <taxon>Pseudomonadota</taxon>
        <taxon>Alphaproteobacteria</taxon>
        <taxon>Rhodospirillales</taxon>
        <taxon>Azospirillaceae</taxon>
        <taxon>Azospirillum</taxon>
    </lineage>
</organism>
<dbReference type="GO" id="GO:0003677">
    <property type="term" value="F:DNA binding"/>
    <property type="evidence" value="ECO:0007669"/>
    <property type="project" value="UniProtKB-KW"/>
</dbReference>
<accession>A0ABS4SXD7</accession>
<dbReference type="SUPFAM" id="SSF46785">
    <property type="entry name" value="Winged helix' DNA-binding domain"/>
    <property type="match status" value="1"/>
</dbReference>
<proteinExistence type="predicted"/>
<dbReference type="EMBL" id="JAGINP010000046">
    <property type="protein sequence ID" value="MBP2297219.1"/>
    <property type="molecule type" value="Genomic_DNA"/>
</dbReference>
<evidence type="ECO:0000256" key="4">
    <source>
        <dbReference type="SAM" id="MobiDB-lite"/>
    </source>
</evidence>
<reference evidence="6 7" key="1">
    <citation type="submission" date="2021-03" db="EMBL/GenBank/DDBJ databases">
        <title>Genomic Encyclopedia of Type Strains, Phase III (KMG-III): the genomes of soil and plant-associated and newly described type strains.</title>
        <authorList>
            <person name="Whitman W."/>
        </authorList>
    </citation>
    <scope>NUCLEOTIDE SEQUENCE [LARGE SCALE GENOMIC DNA]</scope>
    <source>
        <strain evidence="6 7">IMMIB AFH-6</strain>
    </source>
</reference>
<dbReference type="InterPro" id="IPR036388">
    <property type="entry name" value="WH-like_DNA-bd_sf"/>
</dbReference>
<dbReference type="SUPFAM" id="SSF48008">
    <property type="entry name" value="GntR ligand-binding domain-like"/>
    <property type="match status" value="1"/>
</dbReference>
<dbReference type="InterPro" id="IPR011711">
    <property type="entry name" value="GntR_C"/>
</dbReference>
<evidence type="ECO:0000313" key="6">
    <source>
        <dbReference type="EMBL" id="MBP2297219.1"/>
    </source>
</evidence>
<dbReference type="SMART" id="SM00895">
    <property type="entry name" value="FCD"/>
    <property type="match status" value="1"/>
</dbReference>
<dbReference type="Gene3D" id="1.10.10.10">
    <property type="entry name" value="Winged helix-like DNA-binding domain superfamily/Winged helix DNA-binding domain"/>
    <property type="match status" value="1"/>
</dbReference>
<evidence type="ECO:0000256" key="3">
    <source>
        <dbReference type="ARBA" id="ARBA00023163"/>
    </source>
</evidence>
<dbReference type="SMART" id="SM00345">
    <property type="entry name" value="HTH_GNTR"/>
    <property type="match status" value="1"/>
</dbReference>
<dbReference type="InterPro" id="IPR008920">
    <property type="entry name" value="TF_FadR/GntR_C"/>
</dbReference>
<dbReference type="Proteomes" id="UP000781958">
    <property type="component" value="Unassembled WGS sequence"/>
</dbReference>
<keyword evidence="3" id="KW-0804">Transcription</keyword>
<dbReference type="InterPro" id="IPR036390">
    <property type="entry name" value="WH_DNA-bd_sf"/>
</dbReference>
<protein>
    <submittedName>
        <fullName evidence="6">DNA-binding GntR family transcriptional regulator</fullName>
    </submittedName>
</protein>
<feature type="region of interest" description="Disordered" evidence="4">
    <location>
        <begin position="1"/>
        <end position="27"/>
    </location>
</feature>
<dbReference type="PROSITE" id="PS50949">
    <property type="entry name" value="HTH_GNTR"/>
    <property type="match status" value="1"/>
</dbReference>
<evidence type="ECO:0000256" key="2">
    <source>
        <dbReference type="ARBA" id="ARBA00023125"/>
    </source>
</evidence>
<name>A0ABS4SXD7_9PROT</name>
<dbReference type="PANTHER" id="PTHR43537">
    <property type="entry name" value="TRANSCRIPTIONAL REGULATOR, GNTR FAMILY"/>
    <property type="match status" value="1"/>
</dbReference>
<evidence type="ECO:0000256" key="1">
    <source>
        <dbReference type="ARBA" id="ARBA00023015"/>
    </source>
</evidence>
<keyword evidence="2 6" id="KW-0238">DNA-binding</keyword>
<dbReference type="CDD" id="cd07377">
    <property type="entry name" value="WHTH_GntR"/>
    <property type="match status" value="1"/>
</dbReference>
<dbReference type="Pfam" id="PF00392">
    <property type="entry name" value="GntR"/>
    <property type="match status" value="1"/>
</dbReference>
<gene>
    <name evidence="6" type="ORF">J2851_007039</name>
</gene>
<keyword evidence="1" id="KW-0805">Transcription regulation</keyword>
<dbReference type="Pfam" id="PF07729">
    <property type="entry name" value="FCD"/>
    <property type="match status" value="1"/>
</dbReference>
<dbReference type="RefSeq" id="WP_209773825.1">
    <property type="nucleotide sequence ID" value="NZ_JAGINP010000046.1"/>
</dbReference>
<feature type="domain" description="HTH gntR-type" evidence="5">
    <location>
        <begin position="27"/>
        <end position="94"/>
    </location>
</feature>
<comment type="caution">
    <text evidence="6">The sequence shown here is derived from an EMBL/GenBank/DDBJ whole genome shotgun (WGS) entry which is preliminary data.</text>
</comment>
<dbReference type="PRINTS" id="PR00035">
    <property type="entry name" value="HTHGNTR"/>
</dbReference>
<evidence type="ECO:0000313" key="7">
    <source>
        <dbReference type="Proteomes" id="UP000781958"/>
    </source>
</evidence>
<sequence length="253" mass="27423">MDATARPEPAARSGTRVAKAPRVPSRANATQTIYRTLRADIIAMRRTPGEPIVEKHLAESYGVSRTPVREALLRLADDGLIEIFPQSGTFVARIPMNALPEAVVIRTALEGTAVRHAAQRATRSQIAVLRANLMLQQEMDAAGDFDGFHEADEQFHSLIAEIAGYPGLWGLAQQVKVHVDRYRRLTLPAPGRIAQVIAQHTAVADAIAERDPALAEQRMAAHLDELLSAIPNTQGANPFYFTGAQAAPANKTS</sequence>
<dbReference type="InterPro" id="IPR000524">
    <property type="entry name" value="Tscrpt_reg_HTH_GntR"/>
</dbReference>
<evidence type="ECO:0000259" key="5">
    <source>
        <dbReference type="PROSITE" id="PS50949"/>
    </source>
</evidence>